<evidence type="ECO:0008006" key="3">
    <source>
        <dbReference type="Google" id="ProtNLM"/>
    </source>
</evidence>
<organism evidence="1 2">
    <name type="scientific">Lentzea jiangxiensis</name>
    <dbReference type="NCBI Taxonomy" id="641025"/>
    <lineage>
        <taxon>Bacteria</taxon>
        <taxon>Bacillati</taxon>
        <taxon>Actinomycetota</taxon>
        <taxon>Actinomycetes</taxon>
        <taxon>Pseudonocardiales</taxon>
        <taxon>Pseudonocardiaceae</taxon>
        <taxon>Lentzea</taxon>
    </lineage>
</organism>
<sequence>MAVALDRAALLVATVGLAGKAYNVPSKLFWDSLLQGHGYVPLVLLVAAGVFGALTPFESHQKRSVLDRNVNIRRRILAGFGQMLEISGNVQPPLETGDLAMHVWRRKRTLRHPLVGVLVRVSTYRMSTYPLNQPFTPQKGVGVVGMCWQSNKETFFDAAPLIDELTTEAQFDAHVEQHGPESVMNLSWRKFRAFNHRTALLATPIRDGRSRFIGCISVDASHGFEVLDCRAVREEMTRLGLVIGQEDFECT</sequence>
<protein>
    <recommendedName>
        <fullName evidence="3">GAF domain-containing protein</fullName>
    </recommendedName>
</protein>
<accession>A0A1H0NT48</accession>
<proteinExistence type="predicted"/>
<evidence type="ECO:0000313" key="2">
    <source>
        <dbReference type="Proteomes" id="UP000199691"/>
    </source>
</evidence>
<gene>
    <name evidence="1" type="ORF">SAMN05421507_104530</name>
</gene>
<dbReference type="Proteomes" id="UP000199691">
    <property type="component" value="Unassembled WGS sequence"/>
</dbReference>
<dbReference type="EMBL" id="FNIX01000004">
    <property type="protein sequence ID" value="SDO95839.1"/>
    <property type="molecule type" value="Genomic_DNA"/>
</dbReference>
<dbReference type="STRING" id="641025.SAMN05421507_104530"/>
<name>A0A1H0NT48_9PSEU</name>
<dbReference type="AlphaFoldDB" id="A0A1H0NT48"/>
<keyword evidence="2" id="KW-1185">Reference proteome</keyword>
<reference evidence="2" key="1">
    <citation type="submission" date="2016-10" db="EMBL/GenBank/DDBJ databases">
        <authorList>
            <person name="Varghese N."/>
            <person name="Submissions S."/>
        </authorList>
    </citation>
    <scope>NUCLEOTIDE SEQUENCE [LARGE SCALE GENOMIC DNA]</scope>
    <source>
        <strain evidence="2">CGMCC 4.6609</strain>
    </source>
</reference>
<evidence type="ECO:0000313" key="1">
    <source>
        <dbReference type="EMBL" id="SDO95839.1"/>
    </source>
</evidence>